<comment type="caution">
    <text evidence="1">The sequence shown here is derived from an EMBL/GenBank/DDBJ whole genome shotgun (WGS) entry which is preliminary data.</text>
</comment>
<organism evidence="1 2">
    <name type="scientific">Colletotrichum orbiculare (strain 104-T / ATCC 96160 / CBS 514.97 / LARS 414 / MAFF 240422)</name>
    <name type="common">Cucumber anthracnose fungus</name>
    <name type="synonym">Colletotrichum lagenarium</name>
    <dbReference type="NCBI Taxonomy" id="1213857"/>
    <lineage>
        <taxon>Eukaryota</taxon>
        <taxon>Fungi</taxon>
        <taxon>Dikarya</taxon>
        <taxon>Ascomycota</taxon>
        <taxon>Pezizomycotina</taxon>
        <taxon>Sordariomycetes</taxon>
        <taxon>Hypocreomycetidae</taxon>
        <taxon>Glomerellales</taxon>
        <taxon>Glomerellaceae</taxon>
        <taxon>Colletotrichum</taxon>
        <taxon>Colletotrichum orbiculare species complex</taxon>
    </lineage>
</organism>
<name>A0A484FSY5_COLOR</name>
<dbReference type="AlphaFoldDB" id="A0A484FSY5"/>
<sequence>MRNAIRFGGTVTPGGRPVRLCFIHLTPESAETLSHLAIRRCGNVGRSRGDVVLHSGPFDFRLDQPSASKSENSRHH</sequence>
<protein>
    <submittedName>
        <fullName evidence="1">Uncharacterized protein</fullName>
    </submittedName>
</protein>
<reference evidence="2" key="2">
    <citation type="journal article" date="2019" name="Mol. Plant Microbe Interact.">
        <title>Genome sequence resources for four phytopathogenic fungi from the Colletotrichum orbiculare species complex.</title>
        <authorList>
            <person name="Gan P."/>
            <person name="Tsushima A."/>
            <person name="Narusaka M."/>
            <person name="Narusaka Y."/>
            <person name="Takano Y."/>
            <person name="Kubo Y."/>
            <person name="Shirasu K."/>
        </authorList>
    </citation>
    <scope>GENOME REANNOTATION</scope>
    <source>
        <strain evidence="2">104-T / ATCC 96160 / CBS 514.97 / LARS 414 / MAFF 240422</strain>
    </source>
</reference>
<accession>A0A484FSY5</accession>
<proteinExistence type="predicted"/>
<evidence type="ECO:0000313" key="1">
    <source>
        <dbReference type="EMBL" id="TDZ21300.1"/>
    </source>
</evidence>
<evidence type="ECO:0000313" key="2">
    <source>
        <dbReference type="Proteomes" id="UP000014480"/>
    </source>
</evidence>
<dbReference type="EMBL" id="AMCV02000015">
    <property type="protein sequence ID" value="TDZ21300.1"/>
    <property type="molecule type" value="Genomic_DNA"/>
</dbReference>
<gene>
    <name evidence="1" type="ORF">Cob_v005875</name>
</gene>
<reference evidence="2" key="1">
    <citation type="journal article" date="2013" name="New Phytol.">
        <title>Comparative genomic and transcriptomic analyses reveal the hemibiotrophic stage shift of Colletotrichum fungi.</title>
        <authorList>
            <person name="Gan P."/>
            <person name="Ikeda K."/>
            <person name="Irieda H."/>
            <person name="Narusaka M."/>
            <person name="O'Connell R.J."/>
            <person name="Narusaka Y."/>
            <person name="Takano Y."/>
            <person name="Kubo Y."/>
            <person name="Shirasu K."/>
        </authorList>
    </citation>
    <scope>NUCLEOTIDE SEQUENCE [LARGE SCALE GENOMIC DNA]</scope>
    <source>
        <strain evidence="2">104-T / ATCC 96160 / CBS 514.97 / LARS 414 / MAFF 240422</strain>
    </source>
</reference>
<dbReference type="Proteomes" id="UP000014480">
    <property type="component" value="Unassembled WGS sequence"/>
</dbReference>
<keyword evidence="2" id="KW-1185">Reference proteome</keyword>